<dbReference type="SUPFAM" id="SSF57863">
    <property type="entry name" value="ArfGap/RecO-like zinc finger"/>
    <property type="match status" value="1"/>
</dbReference>
<organism evidence="1 2">
    <name type="scientific">Veillonella magna</name>
    <dbReference type="NCBI Taxonomy" id="464322"/>
    <lineage>
        <taxon>Bacteria</taxon>
        <taxon>Bacillati</taxon>
        <taxon>Bacillota</taxon>
        <taxon>Negativicutes</taxon>
        <taxon>Veillonellales</taxon>
        <taxon>Veillonellaceae</taxon>
        <taxon>Veillonella</taxon>
    </lineage>
</organism>
<dbReference type="EMBL" id="JACJLA010000005">
    <property type="protein sequence ID" value="MBM6912437.1"/>
    <property type="molecule type" value="Genomic_DNA"/>
</dbReference>
<dbReference type="PANTHER" id="PTHR33991:SF1">
    <property type="entry name" value="DNA REPAIR PROTEIN RECO"/>
    <property type="match status" value="1"/>
</dbReference>
<evidence type="ECO:0000313" key="2">
    <source>
        <dbReference type="Proteomes" id="UP000707138"/>
    </source>
</evidence>
<dbReference type="Proteomes" id="UP000707138">
    <property type="component" value="Unassembled WGS sequence"/>
</dbReference>
<dbReference type="InterPro" id="IPR037278">
    <property type="entry name" value="ARFGAP/RecO"/>
</dbReference>
<name>A0ABS2GFY8_9FIRM</name>
<proteinExistence type="predicted"/>
<comment type="caution">
    <text evidence="1">The sequence shown here is derived from an EMBL/GenBank/DDBJ whole genome shotgun (WGS) entry which is preliminary data.</text>
</comment>
<dbReference type="RefSeq" id="WP_205087600.1">
    <property type="nucleotide sequence ID" value="NZ_JACJLA010000005.1"/>
</dbReference>
<dbReference type="Pfam" id="PF02565">
    <property type="entry name" value="RecO_C"/>
    <property type="match status" value="1"/>
</dbReference>
<sequence>MKERDGINCEAIVLWKRKRRLHSVITFLTKQKGIINCSVSHRELQRMKDTGYLQPFSSVYITLMPDREYYRLKQIDGRYSIRSVEESLESIYYAAAAGELIMRLFLQEEQDFRVYRTVAAFSERIRTKPVRLAVILLGWQLMSLAGFIPAADAYQKGNGTDTFFDELRGITGYGLSGEAKRALGMILLYRWDNSVTVAFPAVVWQELENNLWSYATMQIGAEPTALAFLRELSDHK</sequence>
<evidence type="ECO:0000313" key="1">
    <source>
        <dbReference type="EMBL" id="MBM6912437.1"/>
    </source>
</evidence>
<dbReference type="PANTHER" id="PTHR33991">
    <property type="entry name" value="DNA REPAIR PROTEIN RECO"/>
    <property type="match status" value="1"/>
</dbReference>
<keyword evidence="2" id="KW-1185">Reference proteome</keyword>
<accession>A0ABS2GFY8</accession>
<reference evidence="1 2" key="1">
    <citation type="journal article" date="2021" name="Sci. Rep.">
        <title>The distribution of antibiotic resistance genes in chicken gut microbiota commensals.</title>
        <authorList>
            <person name="Juricova H."/>
            <person name="Matiasovicova J."/>
            <person name="Kubasova T."/>
            <person name="Cejkova D."/>
            <person name="Rychlik I."/>
        </authorList>
    </citation>
    <scope>NUCLEOTIDE SEQUENCE [LARGE SCALE GENOMIC DNA]</scope>
    <source>
        <strain evidence="1 2">An537</strain>
    </source>
</reference>
<protein>
    <submittedName>
        <fullName evidence="1">Recombination protein O N-terminal domain-containing protein</fullName>
    </submittedName>
</protein>
<gene>
    <name evidence="1" type="ORF">H6A01_03710</name>
</gene>
<dbReference type="InterPro" id="IPR003717">
    <property type="entry name" value="RecO"/>
</dbReference>